<proteinExistence type="predicted"/>
<keyword evidence="2" id="KW-0677">Repeat</keyword>
<name>A0AA86PHZ7_9EUKA</name>
<keyword evidence="5" id="KW-1185">Reference proteome</keyword>
<reference evidence="3" key="1">
    <citation type="submission" date="2023-06" db="EMBL/GenBank/DDBJ databases">
        <authorList>
            <person name="Kurt Z."/>
        </authorList>
    </citation>
    <scope>NUCLEOTIDE SEQUENCE</scope>
</reference>
<dbReference type="EMBL" id="CAXDID020000063">
    <property type="protein sequence ID" value="CAL6011172.1"/>
    <property type="molecule type" value="Genomic_DNA"/>
</dbReference>
<evidence type="ECO:0000313" key="5">
    <source>
        <dbReference type="Proteomes" id="UP001642409"/>
    </source>
</evidence>
<evidence type="ECO:0000313" key="3">
    <source>
        <dbReference type="EMBL" id="CAI9939361.1"/>
    </source>
</evidence>
<dbReference type="PANTHER" id="PTHR46652:SF3">
    <property type="entry name" value="LEUCINE-RICH REPEAT-CONTAINING PROTEIN 9"/>
    <property type="match status" value="1"/>
</dbReference>
<dbReference type="PANTHER" id="PTHR46652">
    <property type="entry name" value="LEUCINE-RICH REPEAT AND IQ DOMAIN-CONTAINING PROTEIN 1-RELATED"/>
    <property type="match status" value="1"/>
</dbReference>
<dbReference type="InterPro" id="IPR001611">
    <property type="entry name" value="Leu-rich_rpt"/>
</dbReference>
<dbReference type="InterPro" id="IPR032675">
    <property type="entry name" value="LRR_dom_sf"/>
</dbReference>
<dbReference type="Gene3D" id="3.80.10.10">
    <property type="entry name" value="Ribonuclease Inhibitor"/>
    <property type="match status" value="1"/>
</dbReference>
<dbReference type="AlphaFoldDB" id="A0AA86PHZ7"/>
<evidence type="ECO:0000256" key="1">
    <source>
        <dbReference type="ARBA" id="ARBA00022614"/>
    </source>
</evidence>
<accession>A0AA86PHZ7</accession>
<dbReference type="InterPro" id="IPR050836">
    <property type="entry name" value="SDS22/Internalin_LRR"/>
</dbReference>
<evidence type="ECO:0000313" key="4">
    <source>
        <dbReference type="EMBL" id="CAL6011172.1"/>
    </source>
</evidence>
<evidence type="ECO:0000256" key="2">
    <source>
        <dbReference type="ARBA" id="ARBA00022737"/>
    </source>
</evidence>
<keyword evidence="1" id="KW-0433">Leucine-rich repeat</keyword>
<organism evidence="3">
    <name type="scientific">Hexamita inflata</name>
    <dbReference type="NCBI Taxonomy" id="28002"/>
    <lineage>
        <taxon>Eukaryota</taxon>
        <taxon>Metamonada</taxon>
        <taxon>Diplomonadida</taxon>
        <taxon>Hexamitidae</taxon>
        <taxon>Hexamitinae</taxon>
        <taxon>Hexamita</taxon>
    </lineage>
</organism>
<reference evidence="4 5" key="2">
    <citation type="submission" date="2024-07" db="EMBL/GenBank/DDBJ databases">
        <authorList>
            <person name="Akdeniz Z."/>
        </authorList>
    </citation>
    <scope>NUCLEOTIDE SEQUENCE [LARGE SCALE GENOMIC DNA]</scope>
</reference>
<sequence length="417" mass="48716">MIDENSQNILNQEYDAKMTRKYENKIQNGSLEIGDLQNGDPEVTNLKFLEKFNIQTLTLFINNLMSFKLRNGTIKELIFKLPISMKHQVVNWTANNLELETLEILDLQSQNLENNQLYNIAKFKKLRTLDVSENNVDLTHIHVVTSLTKLFMYRCDLKDINQIAPLTNLEVLNVSSNKLNNINSICNLVHLKELKINWNNQLDITPLRSLVSFIKLDLGFCGLLQLSALKPLINLQDLDIQGNSKINITELQYLKNLTHLNLIRCDLVSICVLRPLLKLQNLDIAYNEIVYLDANFNEMEQLEELRVYDNLVSDFSSLEKYQKQSDKINKYGDRTFKVSNQRKPSKKQLRYANKMRHIEVPNVQLKEIQNKNKTYKTIFNNFKQEANEVVNNARQHQIQFTSSVVHFFQLMNQFGFE</sequence>
<dbReference type="SUPFAM" id="SSF52058">
    <property type="entry name" value="L domain-like"/>
    <property type="match status" value="1"/>
</dbReference>
<dbReference type="Proteomes" id="UP001642409">
    <property type="component" value="Unassembled WGS sequence"/>
</dbReference>
<comment type="caution">
    <text evidence="3">The sequence shown here is derived from an EMBL/GenBank/DDBJ whole genome shotgun (WGS) entry which is preliminary data.</text>
</comment>
<dbReference type="PROSITE" id="PS51450">
    <property type="entry name" value="LRR"/>
    <property type="match status" value="1"/>
</dbReference>
<gene>
    <name evidence="4" type="ORF">HINF_LOCUS22550</name>
    <name evidence="3" type="ORF">HINF_LOCUS27006</name>
</gene>
<protein>
    <submittedName>
        <fullName evidence="3">LPXTG cell wall anchor domain-containing protein</fullName>
    </submittedName>
    <submittedName>
        <fullName evidence="4">LPXTG_cell wall anchor domain-containing protein</fullName>
    </submittedName>
</protein>
<dbReference type="EMBL" id="CATOUU010000664">
    <property type="protein sequence ID" value="CAI9939361.1"/>
    <property type="molecule type" value="Genomic_DNA"/>
</dbReference>